<evidence type="ECO:0000256" key="2">
    <source>
        <dbReference type="SAM" id="MobiDB-lite"/>
    </source>
</evidence>
<sequence length="744" mass="77361">MSDERPDALLKSALEKIVYFEARAQQLHGELANARDELSHLKEDLAEAHQRELDLRRELAELEVRSGRALGEREELTRLNHALRLERNQLMEKLLDASRIHSSGHSRSASLDDDDELGFDLASFISQLRSEVILRNDTVPPVRTPLRGPAVPLKASEPIVPWTDRPAPPVPQRASAAFVAGDSGLSPVAREAQRLQNEGRLRVSPEQMAELSGHAGSPTDETLFGFSVRELSAADAAARVRAAERLKALAHPAAAPALAAALHAETDAMAQVALLQAFAGLCREEGASVVSPLLSSPVPEVRIAALKALLVLAPRDAAPHLAQAMKDSDRSVRRRASLLALGLEGETARRLGEDAIHDTDSEVRALAALALGAGRGENARALLLEALDDGEARVRKAAAQSLSRILGHDVSAVVTLDDAHRRREIRRLATLPVKPVRATLEVKAVVPVVARVAQPVGVAQPAGAAQAVGVVRSVSVAQPVGAAQAVGAAQPVDVTRAVGAVAPQAVHVPPQAVNVALQAHASQQAVLDAAQQALQIAQAANATQQANVDAAQAAVSVARQAVANASSQAAVNASLTAQASNDSRWTVAPPMAAPALAVATVGVSRAAPSVMHGAVPAMAANGGAVSFSPGAPPSRPVASVPPPPAAPAVRRTPVQAALVAMGAPPPTRIPAPPVTPPVPPRRGPSPVEALCGAMLQEVRVAVRGRSLPELTTGLSAPMELAQEAVALLVARGAIVRRGHKYFAA</sequence>
<reference evidence="4" key="1">
    <citation type="submission" date="2018-09" db="EMBL/GenBank/DDBJ databases">
        <authorList>
            <person name="Livingstone P.G."/>
            <person name="Whitworth D.E."/>
        </authorList>
    </citation>
    <scope>NUCLEOTIDE SEQUENCE [LARGE SCALE GENOMIC DNA]</scope>
    <source>
        <strain evidence="4">CA054A</strain>
    </source>
</reference>
<name>A0A3A8J851_9BACT</name>
<dbReference type="InterPro" id="IPR004155">
    <property type="entry name" value="PBS_lyase_HEAT"/>
</dbReference>
<dbReference type="Proteomes" id="UP000268094">
    <property type="component" value="Unassembled WGS sequence"/>
</dbReference>
<dbReference type="SMART" id="SM00567">
    <property type="entry name" value="EZ_HEAT"/>
    <property type="match status" value="4"/>
</dbReference>
<evidence type="ECO:0000313" key="4">
    <source>
        <dbReference type="Proteomes" id="UP000268094"/>
    </source>
</evidence>
<feature type="region of interest" description="Disordered" evidence="2">
    <location>
        <begin position="629"/>
        <end position="648"/>
    </location>
</feature>
<organism evidence="3 4">
    <name type="scientific">Corallococcus terminator</name>
    <dbReference type="NCBI Taxonomy" id="2316733"/>
    <lineage>
        <taxon>Bacteria</taxon>
        <taxon>Pseudomonadati</taxon>
        <taxon>Myxococcota</taxon>
        <taxon>Myxococcia</taxon>
        <taxon>Myxococcales</taxon>
        <taxon>Cystobacterineae</taxon>
        <taxon>Myxococcaceae</taxon>
        <taxon>Corallococcus</taxon>
    </lineage>
</organism>
<dbReference type="InterPro" id="IPR011989">
    <property type="entry name" value="ARM-like"/>
</dbReference>
<accession>A0A3A8J851</accession>
<gene>
    <name evidence="3" type="ORF">D7V88_08815</name>
</gene>
<dbReference type="SUPFAM" id="SSF48371">
    <property type="entry name" value="ARM repeat"/>
    <property type="match status" value="1"/>
</dbReference>
<dbReference type="Pfam" id="PF13646">
    <property type="entry name" value="HEAT_2"/>
    <property type="match status" value="2"/>
</dbReference>
<dbReference type="Gene3D" id="1.25.10.10">
    <property type="entry name" value="Leucine-rich Repeat Variant"/>
    <property type="match status" value="2"/>
</dbReference>
<proteinExistence type="predicted"/>
<feature type="region of interest" description="Disordered" evidence="2">
    <location>
        <begin position="663"/>
        <end position="683"/>
    </location>
</feature>
<keyword evidence="4" id="KW-1185">Reference proteome</keyword>
<evidence type="ECO:0000313" key="3">
    <source>
        <dbReference type="EMBL" id="RKG91675.1"/>
    </source>
</evidence>
<feature type="compositionally biased region" description="Pro residues" evidence="2">
    <location>
        <begin position="630"/>
        <end position="646"/>
    </location>
</feature>
<protein>
    <recommendedName>
        <fullName evidence="5">Wire protein</fullName>
    </recommendedName>
</protein>
<feature type="coiled-coil region" evidence="1">
    <location>
        <begin position="24"/>
        <end position="93"/>
    </location>
</feature>
<evidence type="ECO:0000256" key="1">
    <source>
        <dbReference type="SAM" id="Coils"/>
    </source>
</evidence>
<comment type="caution">
    <text evidence="3">The sequence shown here is derived from an EMBL/GenBank/DDBJ whole genome shotgun (WGS) entry which is preliminary data.</text>
</comment>
<dbReference type="RefSeq" id="WP_120540168.1">
    <property type="nucleotide sequence ID" value="NZ_RAVZ01000041.1"/>
</dbReference>
<dbReference type="AlphaFoldDB" id="A0A3A8J851"/>
<dbReference type="InterPro" id="IPR016024">
    <property type="entry name" value="ARM-type_fold"/>
</dbReference>
<dbReference type="OrthoDB" id="5379753at2"/>
<keyword evidence="1" id="KW-0175">Coiled coil</keyword>
<dbReference type="EMBL" id="RAVZ01000041">
    <property type="protein sequence ID" value="RKG91675.1"/>
    <property type="molecule type" value="Genomic_DNA"/>
</dbReference>
<evidence type="ECO:0008006" key="5">
    <source>
        <dbReference type="Google" id="ProtNLM"/>
    </source>
</evidence>